<dbReference type="SUPFAM" id="SSF51905">
    <property type="entry name" value="FAD/NAD(P)-binding domain"/>
    <property type="match status" value="1"/>
</dbReference>
<keyword evidence="3" id="KW-1185">Reference proteome</keyword>
<dbReference type="InterPro" id="IPR036188">
    <property type="entry name" value="FAD/NAD-bd_sf"/>
</dbReference>
<name>A0A9W7DEL3_AMBMO</name>
<evidence type="ECO:0000313" key="2">
    <source>
        <dbReference type="EMBL" id="GMG24084.1"/>
    </source>
</evidence>
<accession>A0A9W7DEL3</accession>
<dbReference type="Pfam" id="PF01266">
    <property type="entry name" value="DAO"/>
    <property type="match status" value="1"/>
</dbReference>
<dbReference type="Gene3D" id="3.30.9.10">
    <property type="entry name" value="D-Amino Acid Oxidase, subunit A, domain 2"/>
    <property type="match status" value="1"/>
</dbReference>
<proteinExistence type="predicted"/>
<dbReference type="InterPro" id="IPR006076">
    <property type="entry name" value="FAD-dep_OxRdtase"/>
</dbReference>
<dbReference type="EMBL" id="BSXU01001124">
    <property type="protein sequence ID" value="GMG24084.1"/>
    <property type="molecule type" value="Genomic_DNA"/>
</dbReference>
<evidence type="ECO:0000259" key="1">
    <source>
        <dbReference type="Pfam" id="PF01266"/>
    </source>
</evidence>
<protein>
    <submittedName>
        <fullName evidence="2">Unnamed protein product</fullName>
    </submittedName>
</protein>
<dbReference type="AlphaFoldDB" id="A0A9W7DEL3"/>
<dbReference type="PANTHER" id="PTHR13847:SF279">
    <property type="entry name" value="FAD DEPENDENT OXIDOREDUCTASE DOMAIN-CONTAINING PROTEIN-RELATED"/>
    <property type="match status" value="1"/>
</dbReference>
<comment type="caution">
    <text evidence="2">The sequence shown here is derived from an EMBL/GenBank/DDBJ whole genome shotgun (WGS) entry which is preliminary data.</text>
</comment>
<evidence type="ECO:0000313" key="3">
    <source>
        <dbReference type="Proteomes" id="UP001165063"/>
    </source>
</evidence>
<dbReference type="PANTHER" id="PTHR13847">
    <property type="entry name" value="SARCOSINE DEHYDROGENASE-RELATED"/>
    <property type="match status" value="1"/>
</dbReference>
<organism evidence="2 3">
    <name type="scientific">Ambrosiozyma monospora</name>
    <name type="common">Yeast</name>
    <name type="synonym">Endomycopsis monosporus</name>
    <dbReference type="NCBI Taxonomy" id="43982"/>
    <lineage>
        <taxon>Eukaryota</taxon>
        <taxon>Fungi</taxon>
        <taxon>Dikarya</taxon>
        <taxon>Ascomycota</taxon>
        <taxon>Saccharomycotina</taxon>
        <taxon>Pichiomycetes</taxon>
        <taxon>Pichiales</taxon>
        <taxon>Pichiaceae</taxon>
        <taxon>Ambrosiozyma</taxon>
    </lineage>
</organism>
<dbReference type="GO" id="GO:0005737">
    <property type="term" value="C:cytoplasm"/>
    <property type="evidence" value="ECO:0007669"/>
    <property type="project" value="TreeGrafter"/>
</dbReference>
<reference evidence="2" key="1">
    <citation type="submission" date="2023-04" db="EMBL/GenBank/DDBJ databases">
        <title>Ambrosiozyma monospora NBRC 1965.</title>
        <authorList>
            <person name="Ichikawa N."/>
            <person name="Sato H."/>
            <person name="Tonouchi N."/>
        </authorList>
    </citation>
    <scope>NUCLEOTIDE SEQUENCE</scope>
    <source>
        <strain evidence="2">NBRC 1965</strain>
    </source>
</reference>
<dbReference type="Proteomes" id="UP001165063">
    <property type="component" value="Unassembled WGS sequence"/>
</dbReference>
<dbReference type="Gene3D" id="3.50.50.60">
    <property type="entry name" value="FAD/NAD(P)-binding domain"/>
    <property type="match status" value="1"/>
</dbReference>
<gene>
    <name evidence="2" type="ORF">Amon01_000288700</name>
</gene>
<feature type="domain" description="FAD dependent oxidoreductase" evidence="1">
    <location>
        <begin position="36"/>
        <end position="418"/>
    </location>
</feature>
<dbReference type="OrthoDB" id="429143at2759"/>
<sequence>MPNYFPVENPTVPFWHSEEDDFRNFQSTPELPKETDVLIIGAGYAGASVAYWMYKQCQDTKLSKPDILMVEARYVCSGATGRNGGHLKPDYYREYLKFEKLYGLKDAASIGNFEKKHLSEVKKVVEDLNIDCDFVLTRACNVHLTEGAVTGCKKAYAALKENPYVEALDDIQVQEGANAEVTSICDISPISFTFTAGQLWPYKFIKGLLKYCLDQGLNLQTYTTVLNIKQSDDGSYLVETSRGLVHAKKVVLATNAYTAGIVPEFEDKIVPVKGTCSHIKVTDNHDYAPYLSNTYGICRNFSEHEYLINRPNGGVIVGGAKPFYLKDKDSWYKNVDDSTLFKGDVKGWYSDFMQKHFYTWKPFKTEVDYLWTGILGYSVDALPFVGEVPGSKNQFILAGFHGHGMPRVFLSAKAISEMILQGVTVQETEIPKPFMLTKERFDSVVNNVLEEAGYYQYHSKPKL</sequence>